<sequence length="434" mass="48939">MKTHQYWLVVLLMMLTGLGVLGSGTGYADPNTGSFEVPEVKEDFEEFEHKPDAQKEQPVNETQVQTEEKGYWDQTKEAVKEGWHWLVNVGSAFMDWVKETAEAFWEAFEKILSLLTSVVIVAVSFLKGVAKAVYDTVEGIFNMIRHPIDTLKGLYEAITHPVETAQALWQVISESFMRDVVHGDARSRAEWFGYVFGEIGLAVFGTKGLDKVGKAAKASRMGQKAGEVLGKLPKVFTADFWKNKVLALADKFNLNWKTLISGAVGVSLAGLSFFGIPKIFPAIMKVVQCGMKSVAYEQPADNYTGMILLLSCNTKKPKKADPHKVVNELKDFQSKTYQFGNETFLLDKSGMKHILERHHPKYWDGSVKQKQTFFDEDMTTDEIVSAIETIMQQNRETLIKKGTKFSYQIRGTYKGKNYVVGFNRGRVGQFYPEE</sequence>
<organism evidence="3 4">
    <name type="scientific">Thermoactinomyces intermedius</name>
    <dbReference type="NCBI Taxonomy" id="2024"/>
    <lineage>
        <taxon>Bacteria</taxon>
        <taxon>Bacillati</taxon>
        <taxon>Bacillota</taxon>
        <taxon>Bacilli</taxon>
        <taxon>Bacillales</taxon>
        <taxon>Thermoactinomycetaceae</taxon>
        <taxon>Thermoactinomyces</taxon>
    </lineage>
</organism>
<dbReference type="GO" id="GO:0004519">
    <property type="term" value="F:endonuclease activity"/>
    <property type="evidence" value="ECO:0007669"/>
    <property type="project" value="InterPro"/>
</dbReference>
<gene>
    <name evidence="3" type="ORF">I8U20_14065</name>
</gene>
<reference evidence="3 4" key="1">
    <citation type="submission" date="2020-12" db="EMBL/GenBank/DDBJ databases">
        <title>WGS of Thermoactinomyces spp.</title>
        <authorList>
            <person name="Cheng K."/>
        </authorList>
    </citation>
    <scope>NUCLEOTIDE SEQUENCE [LARGE SCALE GENOMIC DNA]</scope>
    <source>
        <strain evidence="4">CICC 10671\DSM 43846</strain>
    </source>
</reference>
<name>A0A8I1AEK8_THEIN</name>
<evidence type="ECO:0000313" key="4">
    <source>
        <dbReference type="Proteomes" id="UP000633619"/>
    </source>
</evidence>
<proteinExistence type="predicted"/>
<dbReference type="EMBL" id="JAECVW010000016">
    <property type="protein sequence ID" value="MBH8596426.1"/>
    <property type="molecule type" value="Genomic_DNA"/>
</dbReference>
<dbReference type="Proteomes" id="UP000633619">
    <property type="component" value="Unassembled WGS sequence"/>
</dbReference>
<dbReference type="InterPro" id="IPR051768">
    <property type="entry name" value="Bact_secretion_toxin"/>
</dbReference>
<keyword evidence="4" id="KW-1185">Reference proteome</keyword>
<dbReference type="RefSeq" id="WP_181733071.1">
    <property type="nucleotide sequence ID" value="NZ_JACEIR010000018.1"/>
</dbReference>
<dbReference type="PANTHER" id="PTHR34976:SF2">
    <property type="entry name" value="TYPE VII SECRETION SYSTEM PROTEIN ESSD"/>
    <property type="match status" value="1"/>
</dbReference>
<feature type="domain" description="Bacterial EndoU nuclease" evidence="2">
    <location>
        <begin position="364"/>
        <end position="433"/>
    </location>
</feature>
<evidence type="ECO:0000256" key="1">
    <source>
        <dbReference type="SAM" id="MobiDB-lite"/>
    </source>
</evidence>
<protein>
    <submittedName>
        <fullName evidence="3">EndoU domain-containing protein</fullName>
    </submittedName>
</protein>
<evidence type="ECO:0000313" key="3">
    <source>
        <dbReference type="EMBL" id="MBH8596426.1"/>
    </source>
</evidence>
<dbReference type="PANTHER" id="PTHR34976">
    <property type="entry name" value="RIBONUCLEASE YQCG-RELATED"/>
    <property type="match status" value="1"/>
</dbReference>
<dbReference type="Pfam" id="PF14436">
    <property type="entry name" value="EndoU_bacteria"/>
    <property type="match status" value="1"/>
</dbReference>
<evidence type="ECO:0000259" key="2">
    <source>
        <dbReference type="Pfam" id="PF14436"/>
    </source>
</evidence>
<dbReference type="InterPro" id="IPR029501">
    <property type="entry name" value="EndoU_bac"/>
</dbReference>
<comment type="caution">
    <text evidence="3">The sequence shown here is derived from an EMBL/GenBank/DDBJ whole genome shotgun (WGS) entry which is preliminary data.</text>
</comment>
<dbReference type="AlphaFoldDB" id="A0A8I1AEK8"/>
<feature type="region of interest" description="Disordered" evidence="1">
    <location>
        <begin position="46"/>
        <end position="67"/>
    </location>
</feature>
<accession>A0A8I1AEK8</accession>